<dbReference type="InterPro" id="IPR050964">
    <property type="entry name" value="Striated_Muscle_Regulatory"/>
</dbReference>
<accession>A0ABR9ZRL5</accession>
<feature type="domain" description="SLH" evidence="4">
    <location>
        <begin position="1172"/>
        <end position="1235"/>
    </location>
</feature>
<dbReference type="Gene3D" id="2.60.40.10">
    <property type="entry name" value="Immunoglobulins"/>
    <property type="match status" value="3"/>
</dbReference>
<organism evidence="5 6">
    <name type="scientific">Fusibacter ferrireducens</name>
    <dbReference type="NCBI Taxonomy" id="2785058"/>
    <lineage>
        <taxon>Bacteria</taxon>
        <taxon>Bacillati</taxon>
        <taxon>Bacillota</taxon>
        <taxon>Clostridia</taxon>
        <taxon>Eubacteriales</taxon>
        <taxon>Eubacteriales Family XII. Incertae Sedis</taxon>
        <taxon>Fusibacter</taxon>
    </lineage>
</organism>
<reference evidence="5 6" key="1">
    <citation type="submission" date="2020-11" db="EMBL/GenBank/DDBJ databases">
        <title>Fusibacter basophilias sp. nov.</title>
        <authorList>
            <person name="Qiu D."/>
        </authorList>
    </citation>
    <scope>NUCLEOTIDE SEQUENCE [LARGE SCALE GENOMIC DNA]</scope>
    <source>
        <strain evidence="5 6">Q10-2</strain>
    </source>
</reference>
<gene>
    <name evidence="5" type="ORF">ISU02_08170</name>
</gene>
<feature type="domain" description="Fibronectin type-III" evidence="3">
    <location>
        <begin position="843"/>
        <end position="937"/>
    </location>
</feature>
<feature type="domain" description="SLH" evidence="4">
    <location>
        <begin position="1236"/>
        <end position="1296"/>
    </location>
</feature>
<feature type="region of interest" description="Disordered" evidence="2">
    <location>
        <begin position="927"/>
        <end position="961"/>
    </location>
</feature>
<sequence>MEQRYIISILFKKISKLSVLLLLMSLALLGNHMTLSYAIETYLEVDQITFDENRQIRIVFNQALDTSYALNPDLFSASYNDASGYTNYVNTSVNKVAAQYDGDRTVVLTLNSTVGTQRTFYTSGKVTADILENAVKSSAGELYLGNQWIVKSAIEPYDVAVKIMVGGQEISSDSLILSEDQIGSSSITADVTLTVRDPNTNAVIPGVDLTVKNYQHTVVASATTDANGEVTFSNLVLDGSLKYLISDSIETSVIVVIPTGKAMVHMNLTSRTRVTSTSIYDGNGSKVTLSSPEFLFIGYSDSYSITTTDAKKLVFYADLGLIGDDPWKCTSVIKTLDLESGKIQMIQMDLNNRNLYTRIKKTKDDASTTLSTIKKLYVLDPTTGNSIYDIDANTNVPHPNEVEFWLDNAQLPEEFAISISGEIGGDENIYIYAPDKLFTKTVADSFTMPHSDHLSKIYNVGQPTIEYGDTVFDYLYLRSNPATEVPIDMNLYLLTFYNDYKPLENKTAYRLYETDDDVLLMPYKVVSIIRDKPLSHYFYFEKNWTDSDSLPREASIATPLALKVDKTSVKKEETLTFNFETQSGYKLTTIRNYSTNVKSFPEVTISKDSKTVAVTSTGKWETTLTTAPGTYTATITDASSMALDSSEKIKTFEVLPFKPDAPVIQSAAPGDEKVEVSWLPVSNATGYKIYVSTDTITTTSSAIKVVDATVNQTSASIDGLTNGQTYYFRVSAKSVDLDSELSQTVSSKPMPPLPNAPVLSAPTISDNGVTLSWTAVDKAENYKIYARTETTSSQAIQVVPSTQTTITLQNLDKGKGYTFQIAATNITGEGLNSNEAYLLYVTVPSAPNSVVAQEGNSTVRLEVGKPTDDGGSPLKGYHVTILPTNETRTYSTTSSAIVVDQLSNGVEYSFKVSAFNAVGTGASTVSNKVKPFEDKDDPDEPDQTPSDPAPSVPDQTTQEEDGASVWVDGIEEKIGNQKVLIENDLKQTTISVNEAELKKKLEQKTENPVVTLKDSTSSDVFIGAFNGSTINLLQSYKGTIEMDTNFANYKLPVDAIDWSSYNMDTVRAQIEVKTVSKPLPEQLKAFGITEVIGEPVEFSVHVYQDDKEVEVKRFKKFVGRTIETPDSRQITTAIVYEDDGTYRSVPTEVKLQDGQYVAKINSLTNSQYTLIWNPVTFDDMVNHWAKATVNELGSRLVVSGIGNKKYAPDDTVTRAEYITALVKGLGLPIQTKTVHFTDVSIDKWYNPYIFAADDFGIMDHWASENTLKPNTAITRSEAAQLISNAFQWTTLDPSLTESEIVALLSGYDDYALMPANERKAVALCVKYNIIVGRYNAIAPQDQMTRAEMATMILKFLQVAKLI</sequence>
<dbReference type="Pfam" id="PF00395">
    <property type="entry name" value="SLH"/>
    <property type="match status" value="3"/>
</dbReference>
<dbReference type="RefSeq" id="WP_194701322.1">
    <property type="nucleotide sequence ID" value="NZ_JADKNH010000004.1"/>
</dbReference>
<keyword evidence="1" id="KW-0677">Repeat</keyword>
<dbReference type="PANTHER" id="PTHR13817">
    <property type="entry name" value="TITIN"/>
    <property type="match status" value="1"/>
</dbReference>
<evidence type="ECO:0000256" key="2">
    <source>
        <dbReference type="SAM" id="MobiDB-lite"/>
    </source>
</evidence>
<feature type="domain" description="Fibronectin type-III" evidence="3">
    <location>
        <begin position="753"/>
        <end position="841"/>
    </location>
</feature>
<dbReference type="PROSITE" id="PS51272">
    <property type="entry name" value="SLH"/>
    <property type="match status" value="3"/>
</dbReference>
<dbReference type="SUPFAM" id="SSF49478">
    <property type="entry name" value="Cna protein B-type domain"/>
    <property type="match status" value="1"/>
</dbReference>
<dbReference type="Pfam" id="PF00041">
    <property type="entry name" value="fn3"/>
    <property type="match status" value="3"/>
</dbReference>
<dbReference type="EMBL" id="JADKNH010000004">
    <property type="protein sequence ID" value="MBF4693092.1"/>
    <property type="molecule type" value="Genomic_DNA"/>
</dbReference>
<dbReference type="PANTHER" id="PTHR13817:SF73">
    <property type="entry name" value="FIBRONECTIN TYPE-III DOMAIN-CONTAINING PROTEIN"/>
    <property type="match status" value="1"/>
</dbReference>
<dbReference type="SMART" id="SM00060">
    <property type="entry name" value="FN3"/>
    <property type="match status" value="3"/>
</dbReference>
<dbReference type="CDD" id="cd00063">
    <property type="entry name" value="FN3"/>
    <property type="match status" value="3"/>
</dbReference>
<dbReference type="PROSITE" id="PS50853">
    <property type="entry name" value="FN3"/>
    <property type="match status" value="3"/>
</dbReference>
<feature type="domain" description="SLH" evidence="4">
    <location>
        <begin position="1304"/>
        <end position="1362"/>
    </location>
</feature>
<protein>
    <submittedName>
        <fullName evidence="5">Fibronectin type III domain-containing protein</fullName>
    </submittedName>
</protein>
<dbReference type="SUPFAM" id="SSF49265">
    <property type="entry name" value="Fibronectin type III"/>
    <property type="match status" value="2"/>
</dbReference>
<evidence type="ECO:0000259" key="3">
    <source>
        <dbReference type="PROSITE" id="PS50853"/>
    </source>
</evidence>
<dbReference type="InterPro" id="IPR036116">
    <property type="entry name" value="FN3_sf"/>
</dbReference>
<dbReference type="InterPro" id="IPR003961">
    <property type="entry name" value="FN3_dom"/>
</dbReference>
<comment type="caution">
    <text evidence="5">The sequence shown here is derived from an EMBL/GenBank/DDBJ whole genome shotgun (WGS) entry which is preliminary data.</text>
</comment>
<evidence type="ECO:0000259" key="4">
    <source>
        <dbReference type="PROSITE" id="PS51272"/>
    </source>
</evidence>
<dbReference type="InterPro" id="IPR013783">
    <property type="entry name" value="Ig-like_fold"/>
</dbReference>
<name>A0ABR9ZRL5_9FIRM</name>
<dbReference type="Proteomes" id="UP000614200">
    <property type="component" value="Unassembled WGS sequence"/>
</dbReference>
<feature type="domain" description="Fibronectin type-III" evidence="3">
    <location>
        <begin position="658"/>
        <end position="752"/>
    </location>
</feature>
<evidence type="ECO:0000256" key="1">
    <source>
        <dbReference type="ARBA" id="ARBA00022737"/>
    </source>
</evidence>
<evidence type="ECO:0000313" key="5">
    <source>
        <dbReference type="EMBL" id="MBF4693092.1"/>
    </source>
</evidence>
<evidence type="ECO:0000313" key="6">
    <source>
        <dbReference type="Proteomes" id="UP000614200"/>
    </source>
</evidence>
<proteinExistence type="predicted"/>
<keyword evidence="6" id="KW-1185">Reference proteome</keyword>
<dbReference type="InterPro" id="IPR001119">
    <property type="entry name" value="SLH_dom"/>
</dbReference>